<proteinExistence type="predicted"/>
<gene>
    <name evidence="1" type="primary">ZP3.6</name>
    <name evidence="1" type="ORF">GBF38_023155</name>
</gene>
<reference evidence="1" key="1">
    <citation type="submission" date="2020-04" db="EMBL/GenBank/DDBJ databases">
        <title>A chromosome-scale assembly and high-density genetic map of the yellow drum (Nibea albiflora) genome.</title>
        <authorList>
            <person name="Xu D."/>
            <person name="Zhang W."/>
            <person name="Chen R."/>
            <person name="Tan P."/>
            <person name="Wang L."/>
            <person name="Song H."/>
            <person name="Tian L."/>
            <person name="Zhu Q."/>
            <person name="Wang B."/>
        </authorList>
    </citation>
    <scope>NUCLEOTIDE SEQUENCE</scope>
    <source>
        <strain evidence="1">ZJHYS-2018</strain>
    </source>
</reference>
<keyword evidence="2" id="KW-1185">Reference proteome</keyword>
<sequence length="565" mass="62473">METVYFWVNLLVGLLLSGFCVRSSLAFPPKHYTQHALLQRPQLTRRTVQEQQKAPAEGRELVNTIRVTCHPDSLEIVIEADMFGVGALVNADELRLGVEHNDFCRATSSSRDEYRIIAGLLDCGTKHWMTEDSLVYTNLLIYSPVASADGVIRMDEAVIPIECHYERSYSLSSSSITPTWIPFMSTQAAVETLEFDLRIMTGGFQSLFVCIYLYFLCVPACIGICCCCADDWLYERRSNVFYLGEPISIEASLRIGHHMGLRVFMSSCVATLYPDIYSVPRYVFIENGCLVDSHLPDSRSHFLPRTQDDKLHLVIDAFRFHNEDRGQLYITCHLNAVPVNNAEATSKACTCINGRWRSADGNDYLCGHCQSQNEIGQTLGKPSSPDKFRPRGFGKPDEPETFWRSGLKTNKVWEQEATVGPVVVLPAMKKSGPIPDEELPPVLTKISRPLYGSHWRSGVNEKTVDLEKGLLPGPSAPDQVEVQTSASEESKDVKNGTDVTDGAAASEAEAPLEESVVTLSSKDVAALDTNGTSALSDVSTTAQLDMTTLSNANATDLSHTNDPKR</sequence>
<dbReference type="EMBL" id="CM024808">
    <property type="protein sequence ID" value="KAG8007034.1"/>
    <property type="molecule type" value="Genomic_DNA"/>
</dbReference>
<dbReference type="Proteomes" id="UP000805704">
    <property type="component" value="Chromosome 20"/>
</dbReference>
<comment type="caution">
    <text evidence="1">The sequence shown here is derived from an EMBL/GenBank/DDBJ whole genome shotgun (WGS) entry which is preliminary data.</text>
</comment>
<name>A0ACB7EXQ6_NIBAL</name>
<organism evidence="1 2">
    <name type="scientific">Nibea albiflora</name>
    <name type="common">Yellow drum</name>
    <name type="synonym">Corvina albiflora</name>
    <dbReference type="NCBI Taxonomy" id="240163"/>
    <lineage>
        <taxon>Eukaryota</taxon>
        <taxon>Metazoa</taxon>
        <taxon>Chordata</taxon>
        <taxon>Craniata</taxon>
        <taxon>Vertebrata</taxon>
        <taxon>Euteleostomi</taxon>
        <taxon>Actinopterygii</taxon>
        <taxon>Neopterygii</taxon>
        <taxon>Teleostei</taxon>
        <taxon>Neoteleostei</taxon>
        <taxon>Acanthomorphata</taxon>
        <taxon>Eupercaria</taxon>
        <taxon>Sciaenidae</taxon>
        <taxon>Nibea</taxon>
    </lineage>
</organism>
<evidence type="ECO:0000313" key="2">
    <source>
        <dbReference type="Proteomes" id="UP000805704"/>
    </source>
</evidence>
<protein>
    <submittedName>
        <fullName evidence="1">Zona pellucida sperm-binding protein 3</fullName>
    </submittedName>
</protein>
<accession>A0ACB7EXQ6</accession>
<evidence type="ECO:0000313" key="1">
    <source>
        <dbReference type="EMBL" id="KAG8007034.1"/>
    </source>
</evidence>